<evidence type="ECO:0000256" key="11">
    <source>
        <dbReference type="SAM" id="MobiDB-lite"/>
    </source>
</evidence>
<evidence type="ECO:0000256" key="8">
    <source>
        <dbReference type="ARBA" id="ARBA00023274"/>
    </source>
</evidence>
<dbReference type="GO" id="GO:0005783">
    <property type="term" value="C:endoplasmic reticulum"/>
    <property type="evidence" value="ECO:0007669"/>
    <property type="project" value="UniProtKB-SubCell"/>
</dbReference>
<feature type="repeat" description="TPR" evidence="10">
    <location>
        <begin position="239"/>
        <end position="272"/>
    </location>
</feature>
<gene>
    <name evidence="13" type="ORF">FMOSSE_LOCUS2539</name>
</gene>
<evidence type="ECO:0000256" key="1">
    <source>
        <dbReference type="ARBA" id="ARBA00004240"/>
    </source>
</evidence>
<name>A0A9N8W5C0_FUNMO</name>
<evidence type="ECO:0000256" key="9">
    <source>
        <dbReference type="PIRNR" id="PIRNR038922"/>
    </source>
</evidence>
<evidence type="ECO:0000313" key="14">
    <source>
        <dbReference type="Proteomes" id="UP000789375"/>
    </source>
</evidence>
<keyword evidence="6" id="KW-0256">Endoplasmic reticulum</keyword>
<feature type="region of interest" description="Disordered" evidence="11">
    <location>
        <begin position="550"/>
        <end position="618"/>
    </location>
</feature>
<evidence type="ECO:0000256" key="5">
    <source>
        <dbReference type="ARBA" id="ARBA00022490"/>
    </source>
</evidence>
<comment type="caution">
    <text evidence="13">The sequence shown here is derived from an EMBL/GenBank/DDBJ whole genome shotgun (WGS) entry which is preliminary data.</text>
</comment>
<dbReference type="Pfam" id="PF17004">
    <property type="entry name" value="SRP_TPR_like"/>
    <property type="match status" value="1"/>
</dbReference>
<comment type="similarity">
    <text evidence="3 9">Belongs to the SRP72 family.</text>
</comment>
<feature type="region of interest" description="Disordered" evidence="11">
    <location>
        <begin position="640"/>
        <end position="692"/>
    </location>
</feature>
<keyword evidence="10" id="KW-0802">TPR repeat</keyword>
<feature type="compositionally biased region" description="Basic and acidic residues" evidence="11">
    <location>
        <begin position="589"/>
        <end position="601"/>
    </location>
</feature>
<feature type="domain" description="Signal recognition particle SRP72 subunit RNA-binding" evidence="12">
    <location>
        <begin position="554"/>
        <end position="603"/>
    </location>
</feature>
<dbReference type="GO" id="GO:0008312">
    <property type="term" value="F:7S RNA binding"/>
    <property type="evidence" value="ECO:0007669"/>
    <property type="project" value="InterPro"/>
</dbReference>
<evidence type="ECO:0000256" key="2">
    <source>
        <dbReference type="ARBA" id="ARBA00004496"/>
    </source>
</evidence>
<dbReference type="InterPro" id="IPR031545">
    <property type="entry name" value="SRP72_TPR-like"/>
</dbReference>
<dbReference type="PANTHER" id="PTHR14094:SF9">
    <property type="entry name" value="SIGNAL RECOGNITION PARTICLE SUBUNIT SRP72"/>
    <property type="match status" value="1"/>
</dbReference>
<feature type="compositionally biased region" description="Polar residues" evidence="11">
    <location>
        <begin position="640"/>
        <end position="666"/>
    </location>
</feature>
<evidence type="ECO:0000256" key="7">
    <source>
        <dbReference type="ARBA" id="ARBA00023135"/>
    </source>
</evidence>
<keyword evidence="5 9" id="KW-0963">Cytoplasm</keyword>
<dbReference type="GO" id="GO:0005786">
    <property type="term" value="C:signal recognition particle, endoplasmic reticulum targeting"/>
    <property type="evidence" value="ECO:0007669"/>
    <property type="project" value="UniProtKB-UniRule"/>
</dbReference>
<comment type="subcellular location">
    <subcellularLocation>
        <location evidence="2 9">Cytoplasm</location>
    </subcellularLocation>
    <subcellularLocation>
        <location evidence="1">Endoplasmic reticulum</location>
    </subcellularLocation>
</comment>
<dbReference type="InterPro" id="IPR019734">
    <property type="entry name" value="TPR_rpt"/>
</dbReference>
<evidence type="ECO:0000256" key="10">
    <source>
        <dbReference type="PROSITE-ProRule" id="PRU00339"/>
    </source>
</evidence>
<dbReference type="SUPFAM" id="SSF48452">
    <property type="entry name" value="TPR-like"/>
    <property type="match status" value="2"/>
</dbReference>
<reference evidence="13" key="1">
    <citation type="submission" date="2021-06" db="EMBL/GenBank/DDBJ databases">
        <authorList>
            <person name="Kallberg Y."/>
            <person name="Tangrot J."/>
            <person name="Rosling A."/>
        </authorList>
    </citation>
    <scope>NUCLEOTIDE SEQUENCE</scope>
    <source>
        <strain evidence="13">87-6 pot B 2015</strain>
    </source>
</reference>
<evidence type="ECO:0000256" key="3">
    <source>
        <dbReference type="ARBA" id="ARBA00007676"/>
    </source>
</evidence>
<dbReference type="PIRSF" id="PIRSF038922">
    <property type="entry name" value="SRP72"/>
    <property type="match status" value="1"/>
</dbReference>
<evidence type="ECO:0000313" key="13">
    <source>
        <dbReference type="EMBL" id="CAG8471513.1"/>
    </source>
</evidence>
<proteinExistence type="inferred from homology"/>
<evidence type="ECO:0000256" key="6">
    <source>
        <dbReference type="ARBA" id="ARBA00022824"/>
    </source>
</evidence>
<protein>
    <recommendedName>
        <fullName evidence="4 9">Signal recognition particle subunit SRP72</fullName>
    </recommendedName>
</protein>
<dbReference type="InterPro" id="IPR026270">
    <property type="entry name" value="SRP72"/>
</dbReference>
<feature type="compositionally biased region" description="Basic residues" evidence="11">
    <location>
        <begin position="567"/>
        <end position="577"/>
    </location>
</feature>
<feature type="compositionally biased region" description="Basic residues" evidence="11">
    <location>
        <begin position="602"/>
        <end position="611"/>
    </location>
</feature>
<dbReference type="SMART" id="SM00028">
    <property type="entry name" value="TPR"/>
    <property type="match status" value="4"/>
</dbReference>
<dbReference type="PANTHER" id="PTHR14094">
    <property type="entry name" value="SIGNAL RECOGNITION PARTICLE 72"/>
    <property type="match status" value="1"/>
</dbReference>
<dbReference type="EMBL" id="CAJVPP010000341">
    <property type="protein sequence ID" value="CAG8471513.1"/>
    <property type="molecule type" value="Genomic_DNA"/>
</dbReference>
<dbReference type="PROSITE" id="PS50005">
    <property type="entry name" value="TPR"/>
    <property type="match status" value="2"/>
</dbReference>
<accession>A0A9N8W5C0</accession>
<comment type="function">
    <text evidence="9">Component of the signal recognition particle (SRP) complex, a ribonucleoprotein complex that mediates the cotranslational targeting of secretory and membrane proteins to the endoplasmic reticulum (ER).</text>
</comment>
<dbReference type="Proteomes" id="UP000789375">
    <property type="component" value="Unassembled WGS sequence"/>
</dbReference>
<dbReference type="Pfam" id="PF08492">
    <property type="entry name" value="SRP72"/>
    <property type="match status" value="1"/>
</dbReference>
<dbReference type="Gene3D" id="1.25.40.10">
    <property type="entry name" value="Tetratricopeptide repeat domain"/>
    <property type="match status" value="3"/>
</dbReference>
<keyword evidence="8 9" id="KW-0687">Ribonucleoprotein</keyword>
<evidence type="ECO:0000256" key="4">
    <source>
        <dbReference type="ARBA" id="ARBA00018350"/>
    </source>
</evidence>
<feature type="repeat" description="TPR" evidence="10">
    <location>
        <begin position="467"/>
        <end position="500"/>
    </location>
</feature>
<dbReference type="InterPro" id="IPR013699">
    <property type="entry name" value="Signal_recog_part_SRP72_RNA-bd"/>
</dbReference>
<sequence>MINFSSALEEMAAAQESKEVITQLFKDVERLVSQEEYAKVLRSIDKILQLNPEDNDALHCKVISYIRLGKYQNALELLQKSFSDENLISEKAYCFYRLNKFDELLNLLRQYKLGNKNELSLRHIEAQVAYKTEDYNASVEIYYALLKETDKNLDVYNDILTNFNAAKAALLFSGGDLDAKYAMMDSLDTYELAYNTACTYIGLKDYGKAEKLLNTAKNMCRKSLLSEDYTEDKIEIELGTIKVQLGYVYQLQGKISEAIEIYQSVLKVKGMDVSASAIASNNLVAAKKDTELFDSARKLRVASSKNLDAKLFRGQKRVIAMNEALLLLYMHKASRVYAACQDLARKSLQTYPENDDLYLLIASTSFLQKKINKSISDLQEFAKQKPESLHINFALMQLQLLTSNPNNALETFEKHLSSIKDDKQRYKSGYVGLLVWLYEQSGMHDKAVKTLEDAGTFWKNTSSNESTSILKQTASFKIKTGRYQEAAQDYEQLVKVDPLDTQAIAGLVSAYSHYDIEKAEKYVNSLPEINSGDGMDIDVDSIEKLVPGIKKSYKKTDNKSDGPSQKTHTKKRKRKPLLPKSYDTSIPPDPERWLPKRERSTFKAKGKRKQLMKSGSQGAAIAGGGIGGTGSANIAGKSVVSENQSAAASGGANTAQQESTAQHQQTPPKPKSDNKSKKKKKKGIPPVAFSVI</sequence>
<evidence type="ECO:0000259" key="12">
    <source>
        <dbReference type="Pfam" id="PF08492"/>
    </source>
</evidence>
<dbReference type="AlphaFoldDB" id="A0A9N8W5C0"/>
<dbReference type="Pfam" id="PF13181">
    <property type="entry name" value="TPR_8"/>
    <property type="match status" value="2"/>
</dbReference>
<dbReference type="InterPro" id="IPR011990">
    <property type="entry name" value="TPR-like_helical_dom_sf"/>
</dbReference>
<organism evidence="13 14">
    <name type="scientific">Funneliformis mosseae</name>
    <name type="common">Endomycorrhizal fungus</name>
    <name type="synonym">Glomus mosseae</name>
    <dbReference type="NCBI Taxonomy" id="27381"/>
    <lineage>
        <taxon>Eukaryota</taxon>
        <taxon>Fungi</taxon>
        <taxon>Fungi incertae sedis</taxon>
        <taxon>Mucoromycota</taxon>
        <taxon>Glomeromycotina</taxon>
        <taxon>Glomeromycetes</taxon>
        <taxon>Glomerales</taxon>
        <taxon>Glomeraceae</taxon>
        <taxon>Funneliformis</taxon>
    </lineage>
</organism>
<keyword evidence="7 9" id="KW-0733">Signal recognition particle</keyword>
<dbReference type="GO" id="GO:0043022">
    <property type="term" value="F:ribosome binding"/>
    <property type="evidence" value="ECO:0007669"/>
    <property type="project" value="TreeGrafter"/>
</dbReference>
<keyword evidence="14" id="KW-1185">Reference proteome</keyword>
<dbReference type="GO" id="GO:0006614">
    <property type="term" value="P:SRP-dependent cotranslational protein targeting to membrane"/>
    <property type="evidence" value="ECO:0007669"/>
    <property type="project" value="UniProtKB-UniRule"/>
</dbReference>